<organism evidence="2 3">
    <name type="scientific">Rhodococcus jostii</name>
    <dbReference type="NCBI Taxonomy" id="132919"/>
    <lineage>
        <taxon>Bacteria</taxon>
        <taxon>Bacillati</taxon>
        <taxon>Actinomycetota</taxon>
        <taxon>Actinomycetes</taxon>
        <taxon>Mycobacteriales</taxon>
        <taxon>Nocardiaceae</taxon>
        <taxon>Rhodococcus</taxon>
    </lineage>
</organism>
<dbReference type="GO" id="GO:0016747">
    <property type="term" value="F:acyltransferase activity, transferring groups other than amino-acyl groups"/>
    <property type="evidence" value="ECO:0007669"/>
    <property type="project" value="InterPro"/>
</dbReference>
<dbReference type="CDD" id="cd04301">
    <property type="entry name" value="NAT_SF"/>
    <property type="match status" value="1"/>
</dbReference>
<dbReference type="OrthoDB" id="9797456at2"/>
<gene>
    <name evidence="2" type="ORF">SAMN04490220_3137</name>
</gene>
<evidence type="ECO:0000313" key="2">
    <source>
        <dbReference type="EMBL" id="SEC98685.1"/>
    </source>
</evidence>
<name>A0A1H4WZK9_RHOJO</name>
<dbReference type="RefSeq" id="WP_073361193.1">
    <property type="nucleotide sequence ID" value="NZ_FNTL01000004.1"/>
</dbReference>
<protein>
    <submittedName>
        <fullName evidence="2">FR47-like protein</fullName>
    </submittedName>
</protein>
<dbReference type="Proteomes" id="UP000183407">
    <property type="component" value="Unassembled WGS sequence"/>
</dbReference>
<evidence type="ECO:0000259" key="1">
    <source>
        <dbReference type="PROSITE" id="PS51186"/>
    </source>
</evidence>
<reference evidence="3" key="1">
    <citation type="submission" date="2016-10" db="EMBL/GenBank/DDBJ databases">
        <authorList>
            <person name="Varghese N."/>
        </authorList>
    </citation>
    <scope>NUCLEOTIDE SEQUENCE [LARGE SCALE GENOMIC DNA]</scope>
    <source>
        <strain evidence="3">DSM 44719</strain>
    </source>
</reference>
<dbReference type="InterPro" id="IPR000182">
    <property type="entry name" value="GNAT_dom"/>
</dbReference>
<dbReference type="EMBL" id="FNTL01000004">
    <property type="protein sequence ID" value="SEC98685.1"/>
    <property type="molecule type" value="Genomic_DNA"/>
</dbReference>
<feature type="domain" description="N-acetyltransferase" evidence="1">
    <location>
        <begin position="108"/>
        <end position="237"/>
    </location>
</feature>
<accession>A0A1H4WZK9</accession>
<dbReference type="Gene3D" id="3.40.630.30">
    <property type="match status" value="1"/>
</dbReference>
<dbReference type="AlphaFoldDB" id="A0A1H4WZK9"/>
<dbReference type="PROSITE" id="PS51186">
    <property type="entry name" value="GNAT"/>
    <property type="match status" value="1"/>
</dbReference>
<dbReference type="SUPFAM" id="SSF55729">
    <property type="entry name" value="Acyl-CoA N-acyltransferases (Nat)"/>
    <property type="match status" value="1"/>
</dbReference>
<proteinExistence type="predicted"/>
<sequence>MATELTVPAKTGVHPLDDAIRESLRGAHEHFARWSGRVARYHPDVAPHVGHPATLGDEDWADLATLLGPSATAALRGFGHTPPPGWEVVDSFGLVQMDGTALDVEPDSRAEVLGPSDVPEILDLIGRTRPGPYLPRTIEMGTYLGFRVDGELVAMAGERLHPPGWTEISAVCTDERFRGRGFGARLVRAVGAGIRARGEIPFLHAAQANTTAIRLYESLGFTLRQQSALTVVRTPAEAAPPPVRG</sequence>
<dbReference type="InterPro" id="IPR016181">
    <property type="entry name" value="Acyl_CoA_acyltransferase"/>
</dbReference>
<dbReference type="Pfam" id="PF08445">
    <property type="entry name" value="FR47"/>
    <property type="match status" value="1"/>
</dbReference>
<dbReference type="InterPro" id="IPR013653">
    <property type="entry name" value="GCN5-like_dom"/>
</dbReference>
<evidence type="ECO:0000313" key="3">
    <source>
        <dbReference type="Proteomes" id="UP000183407"/>
    </source>
</evidence>